<dbReference type="GO" id="GO:0005737">
    <property type="term" value="C:cytoplasm"/>
    <property type="evidence" value="ECO:0007669"/>
    <property type="project" value="UniProtKB-SubCell"/>
</dbReference>
<dbReference type="EC" id="2.8.1.13" evidence="9"/>
<dbReference type="EMBL" id="FXTM01000009">
    <property type="protein sequence ID" value="SMO53931.1"/>
    <property type="molecule type" value="Genomic_DNA"/>
</dbReference>
<feature type="site" description="Interaction with tRNA" evidence="9">
    <location>
        <position position="113"/>
    </location>
</feature>
<feature type="active site" description="Nucleophile" evidence="9">
    <location>
        <position position="88"/>
    </location>
</feature>
<evidence type="ECO:0000256" key="7">
    <source>
        <dbReference type="ARBA" id="ARBA00023157"/>
    </source>
</evidence>
<dbReference type="AlphaFoldDB" id="A0A521C523"/>
<dbReference type="InterPro" id="IPR004506">
    <property type="entry name" value="MnmA-like"/>
</dbReference>
<feature type="site" description="Interaction with tRNA" evidence="9">
    <location>
        <position position="321"/>
    </location>
</feature>
<dbReference type="InterPro" id="IPR014729">
    <property type="entry name" value="Rossmann-like_a/b/a_fold"/>
</dbReference>
<keyword evidence="3 9" id="KW-0819">tRNA processing</keyword>
<keyword evidence="7" id="KW-1015">Disulfide bond</keyword>
<feature type="region of interest" description="Interaction with tRNA" evidence="9">
    <location>
        <begin position="287"/>
        <end position="288"/>
    </location>
</feature>
<dbReference type="Gene3D" id="2.40.30.10">
    <property type="entry name" value="Translation factors"/>
    <property type="match status" value="1"/>
</dbReference>
<feature type="binding site" evidence="9">
    <location>
        <position position="112"/>
    </location>
    <ligand>
        <name>ATP</name>
        <dbReference type="ChEBI" id="CHEBI:30616"/>
    </ligand>
</feature>
<gene>
    <name evidence="9" type="primary">mnmA</name>
    <name evidence="12" type="ORF">SAMN06269117_10946</name>
</gene>
<feature type="domain" description="tRNA-specific 2-thiouridylase MnmA-like C-terminal" evidence="10">
    <location>
        <begin position="262"/>
        <end position="337"/>
    </location>
</feature>
<evidence type="ECO:0000256" key="2">
    <source>
        <dbReference type="ARBA" id="ARBA00022679"/>
    </source>
</evidence>
<keyword evidence="2 9" id="KW-0808">Transferase</keyword>
<dbReference type="PANTHER" id="PTHR11933">
    <property type="entry name" value="TRNA 5-METHYLAMINOMETHYL-2-THIOURIDYLATE -METHYLTRANSFERASE"/>
    <property type="match status" value="1"/>
</dbReference>
<keyword evidence="13" id="KW-1185">Reference proteome</keyword>
<dbReference type="InterPro" id="IPR046885">
    <property type="entry name" value="MnmA-like_C"/>
</dbReference>
<dbReference type="GO" id="GO:0000049">
    <property type="term" value="F:tRNA binding"/>
    <property type="evidence" value="ECO:0007669"/>
    <property type="project" value="UniProtKB-KW"/>
</dbReference>
<proteinExistence type="inferred from homology"/>
<dbReference type="Pfam" id="PF20258">
    <property type="entry name" value="tRNA_Me_trans_C"/>
    <property type="match status" value="1"/>
</dbReference>
<dbReference type="Gene3D" id="2.30.30.280">
    <property type="entry name" value="Adenine nucleotide alpha hydrolases-like domains"/>
    <property type="match status" value="1"/>
</dbReference>
<organism evidence="12 13">
    <name type="scientific">Balnearium lithotrophicum</name>
    <dbReference type="NCBI Taxonomy" id="223788"/>
    <lineage>
        <taxon>Bacteria</taxon>
        <taxon>Pseudomonadati</taxon>
        <taxon>Aquificota</taxon>
        <taxon>Aquificia</taxon>
        <taxon>Desulfurobacteriales</taxon>
        <taxon>Desulfurobacteriaceae</taxon>
        <taxon>Balnearium</taxon>
    </lineage>
</organism>
<evidence type="ECO:0000256" key="1">
    <source>
        <dbReference type="ARBA" id="ARBA00022555"/>
    </source>
</evidence>
<evidence type="ECO:0000313" key="12">
    <source>
        <dbReference type="EMBL" id="SMO53931.1"/>
    </source>
</evidence>
<evidence type="ECO:0000313" key="13">
    <source>
        <dbReference type="Proteomes" id="UP000317315"/>
    </source>
</evidence>
<protein>
    <recommendedName>
        <fullName evidence="9">tRNA-specific 2-thiouridylase MnmA</fullName>
        <ecNumber evidence="9">2.8.1.13</ecNumber>
    </recommendedName>
</protein>
<dbReference type="GO" id="GO:0103016">
    <property type="term" value="F:tRNA-uridine 2-sulfurtransferase activity"/>
    <property type="evidence" value="ECO:0007669"/>
    <property type="project" value="UniProtKB-EC"/>
</dbReference>
<feature type="active site" description="Cysteine persulfide intermediate" evidence="9">
    <location>
        <position position="184"/>
    </location>
</feature>
<dbReference type="SUPFAM" id="SSF52402">
    <property type="entry name" value="Adenine nucleotide alpha hydrolases-like"/>
    <property type="match status" value="1"/>
</dbReference>
<comment type="caution">
    <text evidence="9">Lacks conserved residue(s) required for the propagation of feature annotation.</text>
</comment>
<dbReference type="NCBIfam" id="TIGR00420">
    <property type="entry name" value="trmU"/>
    <property type="match status" value="1"/>
</dbReference>
<dbReference type="Proteomes" id="UP000317315">
    <property type="component" value="Unassembled WGS sequence"/>
</dbReference>
<evidence type="ECO:0000256" key="8">
    <source>
        <dbReference type="ARBA" id="ARBA00051542"/>
    </source>
</evidence>
<accession>A0A521C523</accession>
<feature type="binding site" evidence="9">
    <location>
        <position position="33"/>
    </location>
    <ligand>
        <name>ATP</name>
        <dbReference type="ChEBI" id="CHEBI:30616"/>
    </ligand>
</feature>
<reference evidence="12 13" key="1">
    <citation type="submission" date="2017-05" db="EMBL/GenBank/DDBJ databases">
        <authorList>
            <person name="Varghese N."/>
            <person name="Submissions S."/>
        </authorList>
    </citation>
    <scope>NUCLEOTIDE SEQUENCE [LARGE SCALE GENOMIC DNA]</scope>
    <source>
        <strain evidence="12 13">DSM 16304</strain>
    </source>
</reference>
<name>A0A521C523_9BACT</name>
<keyword evidence="4 9" id="KW-0547">Nucleotide-binding</keyword>
<comment type="similarity">
    <text evidence="9">Belongs to the MnmA/TRMU family.</text>
</comment>
<evidence type="ECO:0000259" key="11">
    <source>
        <dbReference type="Pfam" id="PF20259"/>
    </source>
</evidence>
<keyword evidence="6 9" id="KW-0694">RNA-binding</keyword>
<dbReference type="NCBIfam" id="NF001138">
    <property type="entry name" value="PRK00143.1"/>
    <property type="match status" value="1"/>
</dbReference>
<evidence type="ECO:0000256" key="5">
    <source>
        <dbReference type="ARBA" id="ARBA00022840"/>
    </source>
</evidence>
<dbReference type="InterPro" id="IPR046884">
    <property type="entry name" value="MnmA-like_central"/>
</dbReference>
<evidence type="ECO:0000256" key="4">
    <source>
        <dbReference type="ARBA" id="ARBA00022741"/>
    </source>
</evidence>
<evidence type="ECO:0000259" key="10">
    <source>
        <dbReference type="Pfam" id="PF20258"/>
    </source>
</evidence>
<dbReference type="Pfam" id="PF20259">
    <property type="entry name" value="tRNA_Me_trans_M"/>
    <property type="match status" value="1"/>
</dbReference>
<dbReference type="GO" id="GO:0002143">
    <property type="term" value="P:tRNA wobble position uridine thiolation"/>
    <property type="evidence" value="ECO:0007669"/>
    <property type="project" value="TreeGrafter"/>
</dbReference>
<feature type="domain" description="tRNA-specific 2-thiouridylase MnmA-like central" evidence="11">
    <location>
        <begin position="192"/>
        <end position="253"/>
    </location>
</feature>
<keyword evidence="1 9" id="KW-0820">tRNA-binding</keyword>
<dbReference type="Pfam" id="PF03054">
    <property type="entry name" value="tRNA_Me_trans"/>
    <property type="match status" value="1"/>
</dbReference>
<sequence>MKKVILGFSGGIDSFYTAYILKESGYNVLPVFLKLLPNSNVEEAKKSAELLNLPLKVVDLQKEFRKEVIDYFISYYKKGLTPNPCTVCNQKIKLKYLYRLLEETNSNFVSTGHYAKVTYVRKFKRHLIKRGKDRRKEQSYFLALVEQKIFEKLLLPLGDYTKEEVIEKAKELGFPFEGESQDVCFIDSNYVDFLKPYIKEKEGKFVLEDGTVVGKHTGFFKFTVGQRRGLGISYKYPLYVLELRPEENIVVVGPKDRVLKNEIFIWKVNWHIDFQRIRKVPLFVQIRYRSKPTRVSSIEYFKNGIYRVKLAAKVEAPAPGQVCAFYTNDLLLGGGEITKEGVG</sequence>
<evidence type="ECO:0000256" key="9">
    <source>
        <dbReference type="HAMAP-Rule" id="MF_00144"/>
    </source>
</evidence>
<comment type="function">
    <text evidence="9">Catalyzes the 2-thiolation of uridine at the wobble position (U34) of tRNA, leading to the formation of s(2)U34.</text>
</comment>
<keyword evidence="9" id="KW-0963">Cytoplasm</keyword>
<dbReference type="Gene3D" id="3.40.50.620">
    <property type="entry name" value="HUPs"/>
    <property type="match status" value="1"/>
</dbReference>
<evidence type="ECO:0000256" key="3">
    <source>
        <dbReference type="ARBA" id="ARBA00022694"/>
    </source>
</evidence>
<comment type="catalytic activity">
    <reaction evidence="8 9">
        <text>S-sulfanyl-L-cysteinyl-[protein] + uridine(34) in tRNA + AH2 + ATP = 2-thiouridine(34) in tRNA + L-cysteinyl-[protein] + A + AMP + diphosphate + H(+)</text>
        <dbReference type="Rhea" id="RHEA:47032"/>
        <dbReference type="Rhea" id="RHEA-COMP:10131"/>
        <dbReference type="Rhea" id="RHEA-COMP:11726"/>
        <dbReference type="Rhea" id="RHEA-COMP:11727"/>
        <dbReference type="Rhea" id="RHEA-COMP:11728"/>
        <dbReference type="ChEBI" id="CHEBI:13193"/>
        <dbReference type="ChEBI" id="CHEBI:15378"/>
        <dbReference type="ChEBI" id="CHEBI:17499"/>
        <dbReference type="ChEBI" id="CHEBI:29950"/>
        <dbReference type="ChEBI" id="CHEBI:30616"/>
        <dbReference type="ChEBI" id="CHEBI:33019"/>
        <dbReference type="ChEBI" id="CHEBI:61963"/>
        <dbReference type="ChEBI" id="CHEBI:65315"/>
        <dbReference type="ChEBI" id="CHEBI:87170"/>
        <dbReference type="ChEBI" id="CHEBI:456215"/>
        <dbReference type="EC" id="2.8.1.13"/>
    </reaction>
</comment>
<comment type="subcellular location">
    <subcellularLocation>
        <location evidence="9">Cytoplasm</location>
    </subcellularLocation>
</comment>
<dbReference type="GO" id="GO:0005524">
    <property type="term" value="F:ATP binding"/>
    <property type="evidence" value="ECO:0007669"/>
    <property type="project" value="UniProtKB-KW"/>
</dbReference>
<dbReference type="HAMAP" id="MF_00144">
    <property type="entry name" value="tRNA_thiouridyl_MnmA"/>
    <property type="match status" value="1"/>
</dbReference>
<dbReference type="FunFam" id="2.30.30.280:FF:000001">
    <property type="entry name" value="tRNA-specific 2-thiouridylase MnmA"/>
    <property type="match status" value="1"/>
</dbReference>
<dbReference type="OrthoDB" id="9800696at2"/>
<feature type="region of interest" description="Interaction with tRNA" evidence="9">
    <location>
        <begin position="136"/>
        <end position="138"/>
    </location>
</feature>
<feature type="binding site" evidence="9">
    <location>
        <begin position="7"/>
        <end position="14"/>
    </location>
    <ligand>
        <name>ATP</name>
        <dbReference type="ChEBI" id="CHEBI:30616"/>
    </ligand>
</feature>
<evidence type="ECO:0000256" key="6">
    <source>
        <dbReference type="ARBA" id="ARBA00022884"/>
    </source>
</evidence>
<keyword evidence="5 9" id="KW-0067">ATP-binding</keyword>
<dbReference type="InterPro" id="IPR023382">
    <property type="entry name" value="MnmA-like_central_sf"/>
</dbReference>
<dbReference type="CDD" id="cd01998">
    <property type="entry name" value="MnmA_TRMU-like"/>
    <property type="match status" value="1"/>
</dbReference>
<dbReference type="PANTHER" id="PTHR11933:SF5">
    <property type="entry name" value="MITOCHONDRIAL TRNA-SPECIFIC 2-THIOURIDYLASE 1"/>
    <property type="match status" value="1"/>
</dbReference>